<name>A0A2T1NDA1_9FLAO</name>
<dbReference type="OrthoDB" id="4295522at2"/>
<organism evidence="2 3">
    <name type="scientific">Aurantibacter aestuarii</name>
    <dbReference type="NCBI Taxonomy" id="1266046"/>
    <lineage>
        <taxon>Bacteria</taxon>
        <taxon>Pseudomonadati</taxon>
        <taxon>Bacteroidota</taxon>
        <taxon>Flavobacteriia</taxon>
        <taxon>Flavobacteriales</taxon>
        <taxon>Flavobacteriaceae</taxon>
        <taxon>Aurantibacter</taxon>
    </lineage>
</organism>
<dbReference type="Gene3D" id="1.20.120.450">
    <property type="entry name" value="dinb family like domain"/>
    <property type="match status" value="1"/>
</dbReference>
<feature type="domain" description="DinB-like" evidence="1">
    <location>
        <begin position="11"/>
        <end position="144"/>
    </location>
</feature>
<dbReference type="EMBL" id="PXOQ01000007">
    <property type="protein sequence ID" value="PSG90397.1"/>
    <property type="molecule type" value="Genomic_DNA"/>
</dbReference>
<protein>
    <submittedName>
        <fullName evidence="2">DinB family protein</fullName>
    </submittedName>
</protein>
<accession>A0A2T1NDA1</accession>
<comment type="caution">
    <text evidence="2">The sequence shown here is derived from an EMBL/GenBank/DDBJ whole genome shotgun (WGS) entry which is preliminary data.</text>
</comment>
<dbReference type="InterPro" id="IPR034660">
    <property type="entry name" value="DinB/YfiT-like"/>
</dbReference>
<evidence type="ECO:0000313" key="3">
    <source>
        <dbReference type="Proteomes" id="UP000238426"/>
    </source>
</evidence>
<evidence type="ECO:0000313" key="2">
    <source>
        <dbReference type="EMBL" id="PSG90397.1"/>
    </source>
</evidence>
<dbReference type="Pfam" id="PF12867">
    <property type="entry name" value="DinB_2"/>
    <property type="match status" value="1"/>
</dbReference>
<evidence type="ECO:0000259" key="1">
    <source>
        <dbReference type="Pfam" id="PF12867"/>
    </source>
</evidence>
<dbReference type="SUPFAM" id="SSF109854">
    <property type="entry name" value="DinB/YfiT-like putative metalloenzymes"/>
    <property type="match status" value="1"/>
</dbReference>
<keyword evidence="3" id="KW-1185">Reference proteome</keyword>
<gene>
    <name evidence="2" type="ORF">C7H52_03705</name>
</gene>
<dbReference type="RefSeq" id="WP_106462537.1">
    <property type="nucleotide sequence ID" value="NZ_PXOQ01000007.1"/>
</dbReference>
<sequence length="153" mass="17804">MNFTFDVTIKNRTIFKSFLENLDLEQLNKVPEGYNNNIFWNIAHTVVTQQILVYKLSGLPMLLEEDFVDKYKKGTKTEHEATQAEVDFVKGLLFSTIEKTKEDYTNRVFQTFHEYTVTTKSTLTTVEEAIAFNNFHEGIHLGYILAQKRALKI</sequence>
<dbReference type="Proteomes" id="UP000238426">
    <property type="component" value="Unassembled WGS sequence"/>
</dbReference>
<proteinExistence type="predicted"/>
<reference evidence="2 3" key="1">
    <citation type="submission" date="2018-03" db="EMBL/GenBank/DDBJ databases">
        <title>Mesoflavibacter sp. HG37 and Mesoflavibacter sp. HG96 sp.nov., two marine bacteria isolated from seawater of Western Pacific Ocean.</title>
        <authorList>
            <person name="Cheng H."/>
            <person name="Wu Y.-H."/>
            <person name="Guo L.-L."/>
            <person name="Xu X.-W."/>
        </authorList>
    </citation>
    <scope>NUCLEOTIDE SEQUENCE [LARGE SCALE GENOMIC DNA]</scope>
    <source>
        <strain evidence="2 3">KCTC 32269</strain>
    </source>
</reference>
<dbReference type="AlphaFoldDB" id="A0A2T1NDA1"/>
<dbReference type="InterPro" id="IPR024775">
    <property type="entry name" value="DinB-like"/>
</dbReference>